<dbReference type="Gene3D" id="2.40.100.10">
    <property type="entry name" value="Cyclophilin-like"/>
    <property type="match status" value="1"/>
</dbReference>
<protein>
    <recommendedName>
        <fullName evidence="1">peptidylprolyl isomerase</fullName>
        <ecNumber evidence="1">5.2.1.8</ecNumber>
    </recommendedName>
</protein>
<dbReference type="PROSITE" id="PS50072">
    <property type="entry name" value="CSA_PPIASE_2"/>
    <property type="match status" value="1"/>
</dbReference>
<sequence length="194" mass="21227">MKTLRTLTTILLAAVVIAGCGNGDSVDAANTDATERNKVLMDADSPEMKKQAPAAFMARFDTNKGPFVIAVERKLSPHGADRFYNLVRNGYFDGNKFFRVLPGFIVQWGMNGDPAINKIWSESRILDDPVQISNKKGTITFAKPGSPNARSTHLFINYADNNNLDGQGFAPFGHVSEGMEVVEAINSEYKQAPN</sequence>
<dbReference type="InterPro" id="IPR029000">
    <property type="entry name" value="Cyclophilin-like_dom_sf"/>
</dbReference>
<keyword evidence="3" id="KW-0413">Isomerase</keyword>
<reference evidence="5" key="1">
    <citation type="submission" date="2018-05" db="EMBL/GenBank/DDBJ databases">
        <authorList>
            <person name="Lanie J.A."/>
            <person name="Ng W.-L."/>
            <person name="Kazmierczak K.M."/>
            <person name="Andrzejewski T.M."/>
            <person name="Davidsen T.M."/>
            <person name="Wayne K.J."/>
            <person name="Tettelin H."/>
            <person name="Glass J.I."/>
            <person name="Rusch D."/>
            <person name="Podicherti R."/>
            <person name="Tsui H.-C.T."/>
            <person name="Winkler M.E."/>
        </authorList>
    </citation>
    <scope>NUCLEOTIDE SEQUENCE</scope>
</reference>
<dbReference type="AlphaFoldDB" id="A0A381ZFT9"/>
<accession>A0A381ZFT9</accession>
<dbReference type="GO" id="GO:0003755">
    <property type="term" value="F:peptidyl-prolyl cis-trans isomerase activity"/>
    <property type="evidence" value="ECO:0007669"/>
    <property type="project" value="UniProtKB-KW"/>
</dbReference>
<name>A0A381ZFT9_9ZZZZ</name>
<proteinExistence type="predicted"/>
<dbReference type="InterPro" id="IPR044665">
    <property type="entry name" value="E_coli_cyclophilin_A-like"/>
</dbReference>
<organism evidence="5">
    <name type="scientific">marine metagenome</name>
    <dbReference type="NCBI Taxonomy" id="408172"/>
    <lineage>
        <taxon>unclassified sequences</taxon>
        <taxon>metagenomes</taxon>
        <taxon>ecological metagenomes</taxon>
    </lineage>
</organism>
<dbReference type="EC" id="5.2.1.8" evidence="1"/>
<gene>
    <name evidence="5" type="ORF">METZ01_LOCUS141032</name>
</gene>
<dbReference type="Pfam" id="PF00160">
    <property type="entry name" value="Pro_isomerase"/>
    <property type="match status" value="1"/>
</dbReference>
<keyword evidence="2" id="KW-0697">Rotamase</keyword>
<dbReference type="EMBL" id="UINC01021176">
    <property type="protein sequence ID" value="SVA88178.1"/>
    <property type="molecule type" value="Genomic_DNA"/>
</dbReference>
<evidence type="ECO:0000313" key="5">
    <source>
        <dbReference type="EMBL" id="SVA88178.1"/>
    </source>
</evidence>
<feature type="domain" description="PPIase cyclophilin-type" evidence="4">
    <location>
        <begin position="65"/>
        <end position="194"/>
    </location>
</feature>
<evidence type="ECO:0000256" key="3">
    <source>
        <dbReference type="ARBA" id="ARBA00023235"/>
    </source>
</evidence>
<evidence type="ECO:0000256" key="1">
    <source>
        <dbReference type="ARBA" id="ARBA00013194"/>
    </source>
</evidence>
<dbReference type="SUPFAM" id="SSF50891">
    <property type="entry name" value="Cyclophilin-like"/>
    <property type="match status" value="1"/>
</dbReference>
<feature type="non-terminal residue" evidence="5">
    <location>
        <position position="194"/>
    </location>
</feature>
<evidence type="ECO:0000259" key="4">
    <source>
        <dbReference type="PROSITE" id="PS50072"/>
    </source>
</evidence>
<dbReference type="PROSITE" id="PS51257">
    <property type="entry name" value="PROKAR_LIPOPROTEIN"/>
    <property type="match status" value="1"/>
</dbReference>
<dbReference type="InterPro" id="IPR002130">
    <property type="entry name" value="Cyclophilin-type_PPIase_dom"/>
</dbReference>
<dbReference type="PANTHER" id="PTHR43246">
    <property type="entry name" value="PEPTIDYL-PROLYL CIS-TRANS ISOMERASE CYP38, CHLOROPLASTIC"/>
    <property type="match status" value="1"/>
</dbReference>
<evidence type="ECO:0000256" key="2">
    <source>
        <dbReference type="ARBA" id="ARBA00023110"/>
    </source>
</evidence>